<dbReference type="Gene3D" id="1.10.357.10">
    <property type="entry name" value="Tetracycline Repressor, domain 2"/>
    <property type="match status" value="1"/>
</dbReference>
<accession>A0ABU0MZ47</accession>
<dbReference type="InterPro" id="IPR009057">
    <property type="entry name" value="Homeodomain-like_sf"/>
</dbReference>
<evidence type="ECO:0000313" key="5">
    <source>
        <dbReference type="Proteomes" id="UP001232584"/>
    </source>
</evidence>
<reference evidence="4 5" key="1">
    <citation type="submission" date="2023-07" db="EMBL/GenBank/DDBJ databases">
        <title>Genomic Encyclopedia of Type Strains, Phase IV (KMG-IV): sequencing the most valuable type-strain genomes for metagenomic binning, comparative biology and taxonomic classification.</title>
        <authorList>
            <person name="Goeker M."/>
        </authorList>
    </citation>
    <scope>NUCLEOTIDE SEQUENCE [LARGE SCALE GENOMIC DNA]</scope>
    <source>
        <strain evidence="4 5">DSM 15049</strain>
    </source>
</reference>
<protein>
    <recommendedName>
        <fullName evidence="3">HTH tetR-type domain-containing protein</fullName>
    </recommendedName>
</protein>
<dbReference type="Proteomes" id="UP001232584">
    <property type="component" value="Unassembled WGS sequence"/>
</dbReference>
<name>A0ABU0MZ47_9FIRM</name>
<dbReference type="InterPro" id="IPR050624">
    <property type="entry name" value="HTH-type_Tx_Regulator"/>
</dbReference>
<evidence type="ECO:0000259" key="3">
    <source>
        <dbReference type="PROSITE" id="PS50977"/>
    </source>
</evidence>
<organism evidence="4 5">
    <name type="scientific">Paraclostridium ghonii</name>
    <dbReference type="NCBI Taxonomy" id="29358"/>
    <lineage>
        <taxon>Bacteria</taxon>
        <taxon>Bacillati</taxon>
        <taxon>Bacillota</taxon>
        <taxon>Clostridia</taxon>
        <taxon>Peptostreptococcales</taxon>
        <taxon>Peptostreptococcaceae</taxon>
        <taxon>Paraclostridium</taxon>
    </lineage>
</organism>
<comment type="caution">
    <text evidence="4">The sequence shown here is derived from an EMBL/GenBank/DDBJ whole genome shotgun (WGS) entry which is preliminary data.</text>
</comment>
<dbReference type="PANTHER" id="PTHR43479:SF7">
    <property type="entry name" value="TETR-FAMILY TRANSCRIPTIONAL REGULATOR"/>
    <property type="match status" value="1"/>
</dbReference>
<dbReference type="PROSITE" id="PS50977">
    <property type="entry name" value="HTH_TETR_2"/>
    <property type="match status" value="1"/>
</dbReference>
<dbReference type="InterPro" id="IPR039532">
    <property type="entry name" value="TetR_C_Firmicutes"/>
</dbReference>
<feature type="domain" description="HTH tetR-type" evidence="3">
    <location>
        <begin position="6"/>
        <end position="66"/>
    </location>
</feature>
<dbReference type="EMBL" id="JAUSWG010000004">
    <property type="protein sequence ID" value="MDQ0556183.1"/>
    <property type="molecule type" value="Genomic_DNA"/>
</dbReference>
<evidence type="ECO:0000256" key="2">
    <source>
        <dbReference type="PROSITE-ProRule" id="PRU00335"/>
    </source>
</evidence>
<feature type="DNA-binding region" description="H-T-H motif" evidence="2">
    <location>
        <begin position="29"/>
        <end position="48"/>
    </location>
</feature>
<sequence>MDRRILKTRSVIKESLTVLMKEKPFDKITIKDITEKANINRATFYLHYMDKYDLLEQSQDEILNEIKNVLSNAFKIFNPESLPIQDENTIIPFLTCVYECIQKNSEFVKVILGGNGDLNFQLKFKSLIEELIKNISLIKTTSSFCIPMKYLIETATSIHIGIISKWLEDGMDETPYELACIVSTLIVSISNSVIKSNDYLNNR</sequence>
<proteinExistence type="predicted"/>
<evidence type="ECO:0000313" key="4">
    <source>
        <dbReference type="EMBL" id="MDQ0556183.1"/>
    </source>
</evidence>
<keyword evidence="1 2" id="KW-0238">DNA-binding</keyword>
<dbReference type="PANTHER" id="PTHR43479">
    <property type="entry name" value="ACREF/ENVCD OPERON REPRESSOR-RELATED"/>
    <property type="match status" value="1"/>
</dbReference>
<gene>
    <name evidence="4" type="ORF">QOZ92_001296</name>
</gene>
<dbReference type="SUPFAM" id="SSF46689">
    <property type="entry name" value="Homeodomain-like"/>
    <property type="match status" value="1"/>
</dbReference>
<dbReference type="Pfam" id="PF14278">
    <property type="entry name" value="TetR_C_8"/>
    <property type="match status" value="1"/>
</dbReference>
<evidence type="ECO:0000256" key="1">
    <source>
        <dbReference type="ARBA" id="ARBA00023125"/>
    </source>
</evidence>
<dbReference type="RefSeq" id="WP_307504881.1">
    <property type="nucleotide sequence ID" value="NZ_BAAACE010000028.1"/>
</dbReference>
<keyword evidence="5" id="KW-1185">Reference proteome</keyword>
<dbReference type="InterPro" id="IPR001647">
    <property type="entry name" value="HTH_TetR"/>
</dbReference>
<dbReference type="Pfam" id="PF00440">
    <property type="entry name" value="TetR_N"/>
    <property type="match status" value="1"/>
</dbReference>